<dbReference type="STRING" id="1127673.GLIP_1792"/>
<dbReference type="NCBIfam" id="TIGR02532">
    <property type="entry name" value="IV_pilin_GFxxxE"/>
    <property type="match status" value="1"/>
</dbReference>
<dbReference type="NCBIfam" id="TIGR02523">
    <property type="entry name" value="type_IV_pilV"/>
    <property type="match status" value="1"/>
</dbReference>
<feature type="transmembrane region" description="Helical" evidence="1">
    <location>
        <begin position="20"/>
        <end position="42"/>
    </location>
</feature>
<comment type="caution">
    <text evidence="2">The sequence shown here is derived from an EMBL/GenBank/DDBJ whole genome shotgun (WGS) entry which is preliminary data.</text>
</comment>
<dbReference type="EMBL" id="BAEN01000036">
    <property type="protein sequence ID" value="GAC14421.1"/>
    <property type="molecule type" value="Genomic_DNA"/>
</dbReference>
<dbReference type="AlphaFoldDB" id="K6XRW6"/>
<dbReference type="RefSeq" id="WP_008844237.1">
    <property type="nucleotide sequence ID" value="NZ_BAEN01000036.1"/>
</dbReference>
<accession>K6XRW6</accession>
<keyword evidence="1" id="KW-1133">Transmembrane helix</keyword>
<proteinExistence type="predicted"/>
<gene>
    <name evidence="2" type="primary">pilV</name>
    <name evidence="2" type="ORF">GLIP_1792</name>
</gene>
<reference evidence="2 3" key="1">
    <citation type="journal article" date="2017" name="Antonie Van Leeuwenhoek">
        <title>Rhizobium rhizosphaerae sp. nov., a novel species isolated from rice rhizosphere.</title>
        <authorList>
            <person name="Zhao J.J."/>
            <person name="Zhang J."/>
            <person name="Zhang R.J."/>
            <person name="Zhang C.W."/>
            <person name="Yin H.Q."/>
            <person name="Zhang X.X."/>
        </authorList>
    </citation>
    <scope>NUCLEOTIDE SEQUENCE [LARGE SCALE GENOMIC DNA]</scope>
    <source>
        <strain evidence="2 3">E3</strain>
    </source>
</reference>
<keyword evidence="1" id="KW-0812">Transmembrane</keyword>
<evidence type="ECO:0000256" key="1">
    <source>
        <dbReference type="SAM" id="Phobius"/>
    </source>
</evidence>
<dbReference type="Proteomes" id="UP000006334">
    <property type="component" value="Unassembled WGS sequence"/>
</dbReference>
<sequence>MAISITNQHKSLRQHGVGMIEVLVTLFILSIGILGVASLQFISSFSNSDALNRSQSVMVAQQLSERLRASARMSLIGDGLVVDPNYFNTDVYNFNNLSCNSSATDYNCFCLTRPAAIPNCAGGQCSASQFAVYDGYEASCSAVSSNPTVKLNVTCQDNNVLDAEACSTGSRVSILLSWPVENWKNIDRALNAECNVDESEPHDCVKLDVLL</sequence>
<protein>
    <submittedName>
        <fullName evidence="2">Type IV pilus assembly protein PilV</fullName>
    </submittedName>
</protein>
<keyword evidence="3" id="KW-1185">Reference proteome</keyword>
<dbReference type="InterPro" id="IPR013362">
    <property type="entry name" value="Pilus_4_PilV"/>
</dbReference>
<evidence type="ECO:0000313" key="2">
    <source>
        <dbReference type="EMBL" id="GAC14421.1"/>
    </source>
</evidence>
<name>K6XRW6_9ALTE</name>
<organism evidence="2 3">
    <name type="scientific">Aliiglaciecola lipolytica E3</name>
    <dbReference type="NCBI Taxonomy" id="1127673"/>
    <lineage>
        <taxon>Bacteria</taxon>
        <taxon>Pseudomonadati</taxon>
        <taxon>Pseudomonadota</taxon>
        <taxon>Gammaproteobacteria</taxon>
        <taxon>Alteromonadales</taxon>
        <taxon>Alteromonadaceae</taxon>
        <taxon>Aliiglaciecola</taxon>
    </lineage>
</organism>
<evidence type="ECO:0000313" key="3">
    <source>
        <dbReference type="Proteomes" id="UP000006334"/>
    </source>
</evidence>
<keyword evidence="1" id="KW-0472">Membrane</keyword>
<dbReference type="InterPro" id="IPR012902">
    <property type="entry name" value="N_methyl_site"/>
</dbReference>
<dbReference type="Pfam" id="PF07963">
    <property type="entry name" value="N_methyl"/>
    <property type="match status" value="1"/>
</dbReference>
<dbReference type="eggNOG" id="COG4967">
    <property type="taxonomic scope" value="Bacteria"/>
</dbReference>